<dbReference type="Proteomes" id="UP001576784">
    <property type="component" value="Unassembled WGS sequence"/>
</dbReference>
<sequence>MGSWGDGRDNGITASTLPNSLSCVIYNTFKPKITLSYCEKLTLGVEVEAVLRGYFT</sequence>
<protein>
    <submittedName>
        <fullName evidence="1">Uncharacterized protein</fullName>
    </submittedName>
</protein>
<name>A0ABV4XMW8_9CYAN</name>
<accession>A0ABV4XMW8</accession>
<keyword evidence="2" id="KW-1185">Reference proteome</keyword>
<organism evidence="1 2">
    <name type="scientific">Floridaenema flaviceps BLCC-F50</name>
    <dbReference type="NCBI Taxonomy" id="3153642"/>
    <lineage>
        <taxon>Bacteria</taxon>
        <taxon>Bacillati</taxon>
        <taxon>Cyanobacteriota</taxon>
        <taxon>Cyanophyceae</taxon>
        <taxon>Oscillatoriophycideae</taxon>
        <taxon>Aerosakkonematales</taxon>
        <taxon>Aerosakkonemataceae</taxon>
        <taxon>Floridanema</taxon>
        <taxon>Floridanema flaviceps</taxon>
    </lineage>
</organism>
<proteinExistence type="predicted"/>
<dbReference type="RefSeq" id="WP_413262719.1">
    <property type="nucleotide sequence ID" value="NZ_JBHFNR010000060.1"/>
</dbReference>
<evidence type="ECO:0000313" key="2">
    <source>
        <dbReference type="Proteomes" id="UP001576784"/>
    </source>
</evidence>
<comment type="caution">
    <text evidence="1">The sequence shown here is derived from an EMBL/GenBank/DDBJ whole genome shotgun (WGS) entry which is preliminary data.</text>
</comment>
<dbReference type="EMBL" id="JBHFNR010000060">
    <property type="protein sequence ID" value="MFB2893054.1"/>
    <property type="molecule type" value="Genomic_DNA"/>
</dbReference>
<gene>
    <name evidence="1" type="ORF">ACE1CI_09090</name>
</gene>
<reference evidence="1 2" key="1">
    <citation type="submission" date="2024-09" db="EMBL/GenBank/DDBJ databases">
        <title>Floridaenema gen nov. (Aerosakkonemataceae, Aerosakkonematales ord. nov., Cyanobacteria) from benthic tropical and subtropical fresh waters, with the description of four new species.</title>
        <authorList>
            <person name="Moretto J.A."/>
            <person name="Berthold D.E."/>
            <person name="Lefler F.W."/>
            <person name="Huang I.-S."/>
            <person name="Laughinghouse H. IV."/>
        </authorList>
    </citation>
    <scope>NUCLEOTIDE SEQUENCE [LARGE SCALE GENOMIC DNA]</scope>
    <source>
        <strain evidence="1 2">BLCC-F50</strain>
    </source>
</reference>
<evidence type="ECO:0000313" key="1">
    <source>
        <dbReference type="EMBL" id="MFB2893054.1"/>
    </source>
</evidence>